<feature type="compositionally biased region" description="Polar residues" evidence="1">
    <location>
        <begin position="353"/>
        <end position="362"/>
    </location>
</feature>
<dbReference type="Proteomes" id="UP001281761">
    <property type="component" value="Unassembled WGS sequence"/>
</dbReference>
<keyword evidence="2" id="KW-0812">Transmembrane</keyword>
<protein>
    <submittedName>
        <fullName evidence="3">Uncharacterized protein</fullName>
    </submittedName>
</protein>
<feature type="region of interest" description="Disordered" evidence="1">
    <location>
        <begin position="625"/>
        <end position="669"/>
    </location>
</feature>
<feature type="transmembrane region" description="Helical" evidence="2">
    <location>
        <begin position="515"/>
        <end position="536"/>
    </location>
</feature>
<feature type="compositionally biased region" description="Low complexity" evidence="1">
    <location>
        <begin position="408"/>
        <end position="426"/>
    </location>
</feature>
<reference evidence="3 4" key="1">
    <citation type="journal article" date="2022" name="bioRxiv">
        <title>Genomics of Preaxostyla Flagellates Illuminates Evolutionary Transitions and the Path Towards Mitochondrial Loss.</title>
        <authorList>
            <person name="Novak L.V.F."/>
            <person name="Treitli S.C."/>
            <person name="Pyrih J."/>
            <person name="Halakuc P."/>
            <person name="Pipaliya S.V."/>
            <person name="Vacek V."/>
            <person name="Brzon O."/>
            <person name="Soukal P."/>
            <person name="Eme L."/>
            <person name="Dacks J.B."/>
            <person name="Karnkowska A."/>
            <person name="Elias M."/>
            <person name="Hampl V."/>
        </authorList>
    </citation>
    <scope>NUCLEOTIDE SEQUENCE [LARGE SCALE GENOMIC DNA]</scope>
    <source>
        <strain evidence="3">NAU3</strain>
        <tissue evidence="3">Gut</tissue>
    </source>
</reference>
<feature type="region of interest" description="Disordered" evidence="1">
    <location>
        <begin position="344"/>
        <end position="471"/>
    </location>
</feature>
<comment type="caution">
    <text evidence="3">The sequence shown here is derived from an EMBL/GenBank/DDBJ whole genome shotgun (WGS) entry which is preliminary data.</text>
</comment>
<feature type="compositionally biased region" description="Polar residues" evidence="1">
    <location>
        <begin position="795"/>
        <end position="826"/>
    </location>
</feature>
<dbReference type="CDD" id="cd00014">
    <property type="entry name" value="CH_SF"/>
    <property type="match status" value="1"/>
</dbReference>
<keyword evidence="4" id="KW-1185">Reference proteome</keyword>
<feature type="region of interest" description="Disordered" evidence="1">
    <location>
        <begin position="208"/>
        <end position="296"/>
    </location>
</feature>
<feature type="compositionally biased region" description="Polar residues" evidence="1">
    <location>
        <begin position="368"/>
        <end position="396"/>
    </location>
</feature>
<keyword evidence="2" id="KW-0472">Membrane</keyword>
<keyword evidence="2" id="KW-1133">Transmembrane helix</keyword>
<feature type="compositionally biased region" description="Acidic residues" evidence="1">
    <location>
        <begin position="625"/>
        <end position="635"/>
    </location>
</feature>
<feature type="compositionally biased region" description="Basic and acidic residues" evidence="1">
    <location>
        <begin position="738"/>
        <end position="752"/>
    </location>
</feature>
<feature type="compositionally biased region" description="Low complexity" evidence="1">
    <location>
        <begin position="274"/>
        <end position="296"/>
    </location>
</feature>
<evidence type="ECO:0000256" key="1">
    <source>
        <dbReference type="SAM" id="MobiDB-lite"/>
    </source>
</evidence>
<evidence type="ECO:0000256" key="2">
    <source>
        <dbReference type="SAM" id="Phobius"/>
    </source>
</evidence>
<feature type="region of interest" description="Disordered" evidence="1">
    <location>
        <begin position="738"/>
        <end position="838"/>
    </location>
</feature>
<name>A0ABQ9XVT1_9EUKA</name>
<accession>A0ABQ9XVT1</accession>
<dbReference type="EMBL" id="JARBJD010000065">
    <property type="protein sequence ID" value="KAK2955588.1"/>
    <property type="molecule type" value="Genomic_DNA"/>
</dbReference>
<evidence type="ECO:0000313" key="3">
    <source>
        <dbReference type="EMBL" id="KAK2955588.1"/>
    </source>
</evidence>
<evidence type="ECO:0000313" key="4">
    <source>
        <dbReference type="Proteomes" id="UP001281761"/>
    </source>
</evidence>
<organism evidence="3 4">
    <name type="scientific">Blattamonas nauphoetae</name>
    <dbReference type="NCBI Taxonomy" id="2049346"/>
    <lineage>
        <taxon>Eukaryota</taxon>
        <taxon>Metamonada</taxon>
        <taxon>Preaxostyla</taxon>
        <taxon>Oxymonadida</taxon>
        <taxon>Blattamonas</taxon>
    </lineage>
</organism>
<feature type="compositionally biased region" description="Basic residues" evidence="1">
    <location>
        <begin position="264"/>
        <end position="273"/>
    </location>
</feature>
<sequence length="838" mass="92727">MSSPVNPSDEFILRQAVLNFWTSSLNASRKYFTSQQFIVHLRDGTIPCLIVRGLISPHHVITFKKHPKRQQDILVNFMIFQQAIREHIDPSFDCQFPVTDIEAGKYDIRLTDLLFKLGIFYYENFTPERSIKQFQDLWLQSLADDISIFADRDAYKGADLSVEFEGPPDTSLICLTTFRRRTNVPTPEIPRKQVLTQPQSDNILLLQKRPTEIPRPKGSLSSSSDDFVLTSHPLSPEPKVNRESLSAVSFPKTSEVPSSPSTKSQKRKAKRSASMKQTLDLSPSDSSTMSSDSPASFVGSPLHLDATISGSPLVSFSSTFTGTGTSESDLCETREVESTYENTFHSLTERSLPPSTLASTRQSHTHVPISTSVTLSSQLTATQNATKQSSGSPTGNESKRKRNKSKSKTSTTGQSPKSPTTQSPSTHESGNEHSPTRHSPLSPIPDDQSDLSLSLALTPPPDEHDVPPANSDAYNIIVGLVPPEQPSSISHTVNNQNTNLSPPTLKSPLCTRTSITLIVLILVTFSFGTITAVILLRRSSNKTSNNLDEKPTLENSYVAGIPFDWFDDSECSSDGGKCKKPSESDDGKDEGLIFDWGMLSESEKTLYTPHSTRCMRYDALALDSDLEEGETETEEQKEPLPSNDQDDTPNTLSSIPSTPSVDSPSSNRANPLSSFLSLSFLVPAENTQTDPTVTFLFPSSIAFDEDLDEEPVHSLEGPDVHVPDGKELDKNMLADLNERKRKNEVPNHDTKHSVPLSAPLDGQKGSYGRIKEPRVTPLMGAVDDEEQENRDHTNRQSLPSDQKSQFAQYPFTFTFTRSDSQETTRIYRSVPRSRRETP</sequence>
<feature type="compositionally biased region" description="Polar residues" evidence="1">
    <location>
        <begin position="648"/>
        <end position="669"/>
    </location>
</feature>
<gene>
    <name evidence="3" type="ORF">BLNAU_9447</name>
</gene>
<feature type="compositionally biased region" description="Low complexity" evidence="1">
    <location>
        <begin position="439"/>
        <end position="457"/>
    </location>
</feature>
<proteinExistence type="predicted"/>
<feature type="compositionally biased region" description="Polar residues" evidence="1">
    <location>
        <begin position="243"/>
        <end position="262"/>
    </location>
</feature>